<dbReference type="OrthoDB" id="1821617at2"/>
<reference evidence="1 2" key="1">
    <citation type="submission" date="2016-02" db="EMBL/GenBank/DDBJ databases">
        <title>Comparison of Clostridium stercorarium subspecies using comparative genomics and transcriptomics.</title>
        <authorList>
            <person name="Schellenberg J."/>
            <person name="Thallinger G."/>
            <person name="Levin D.B."/>
            <person name="Zhang X."/>
            <person name="Alvare G."/>
            <person name="Fristensky B."/>
            <person name="Sparling R."/>
        </authorList>
    </citation>
    <scope>NUCLEOTIDE SEQUENCE [LARGE SCALE GENOMIC DNA]</scope>
    <source>
        <strain evidence="1 2">DSM 2910</strain>
    </source>
</reference>
<name>A0A1B1YEC3_THEST</name>
<dbReference type="Proteomes" id="UP000092971">
    <property type="component" value="Chromosome"/>
</dbReference>
<organism evidence="1 2">
    <name type="scientific">Thermoclostridium stercorarium subsp. thermolacticum DSM 2910</name>
    <dbReference type="NCBI Taxonomy" id="1121336"/>
    <lineage>
        <taxon>Bacteria</taxon>
        <taxon>Bacillati</taxon>
        <taxon>Bacillota</taxon>
        <taxon>Clostridia</taxon>
        <taxon>Eubacteriales</taxon>
        <taxon>Oscillospiraceae</taxon>
        <taxon>Thermoclostridium</taxon>
    </lineage>
</organism>
<protein>
    <submittedName>
        <fullName evidence="1">Uncharacterized protein</fullName>
    </submittedName>
</protein>
<evidence type="ECO:0000313" key="2">
    <source>
        <dbReference type="Proteomes" id="UP000092971"/>
    </source>
</evidence>
<dbReference type="EMBL" id="CP014672">
    <property type="protein sequence ID" value="ANW99122.1"/>
    <property type="molecule type" value="Genomic_DNA"/>
</dbReference>
<dbReference type="RefSeq" id="WP_015359492.1">
    <property type="nucleotide sequence ID" value="NZ_CP014672.1"/>
</dbReference>
<accession>A0A1B1YEC3</accession>
<evidence type="ECO:0000313" key="1">
    <source>
        <dbReference type="EMBL" id="ANW99122.1"/>
    </source>
</evidence>
<proteinExistence type="predicted"/>
<gene>
    <name evidence="1" type="ORF">CSTERTH_08840</name>
</gene>
<dbReference type="AlphaFoldDB" id="A0A1B1YEC3"/>
<sequence length="110" mass="12764">MKYFCTVNERKGTSYLEFYKGKWDNKTFWKSDSLLLDFDIYADFDLYKAFAAAIPGFDPHGVFEVNRSQWETVLDYASKMDTGAEMVLAEAVEWVEETLKQEGMFTILGI</sequence>